<dbReference type="Pfam" id="PF00595">
    <property type="entry name" value="PDZ"/>
    <property type="match status" value="1"/>
</dbReference>
<dbReference type="RefSeq" id="XP_022244593.1">
    <property type="nucleotide sequence ID" value="XM_022388885.1"/>
</dbReference>
<feature type="domain" description="PDZ" evidence="2">
    <location>
        <begin position="517"/>
        <end position="591"/>
    </location>
</feature>
<feature type="compositionally biased region" description="Basic and acidic residues" evidence="1">
    <location>
        <begin position="58"/>
        <end position="76"/>
    </location>
</feature>
<proteinExistence type="predicted"/>
<dbReference type="PANTHER" id="PTHR11324">
    <property type="entry name" value="IL16-RELATED"/>
    <property type="match status" value="1"/>
</dbReference>
<keyword evidence="3" id="KW-1185">Reference proteome</keyword>
<feature type="region of interest" description="Disordered" evidence="1">
    <location>
        <begin position="47"/>
        <end position="82"/>
    </location>
</feature>
<name>A0ABM1SLT7_LIMPO</name>
<sequence>MFHARKTKSQLGTLIEENVFVDSYKRNPVTSEQRRCGLQFSSASSLQLRSDESGYDSDSTKNSREEVPFEGKHDTSNENFGVSHPLKTVRQESNSYERTTMSTESNLQKFAMFLQKLTSSGQTDHLAKPLFSRGHKRTKSACDLKPILRNEVQNLTPKPYSDVLPDKENHLCDRNKTTERKETNNFTSVVRPNCEVKKSSSKFEQFKAWTLDRKFLRNKRKKTPKQFFSKEGDSFNDDDKRNSLFALNLCVDRNHSTEEFCGNCSSIHSETIGKGNVNINRVETCVREDVSGDLNYELKLKKASHFVVSSYDNKWRKQWLEDHLDYRGHSRLRSGSSNDCSQHRLSLQYVQDSQTFFVELKRNNFGELGISVGPYKVDKQLPKRYIITKQEKHSTGERCDHLQSGDEVLMINGQQLHGVEFKEVLRLLGDLTTDVYHLVVRRPDHWKGIQSECSMLLDPVKGSSPLDETSTYNDHEVHLPFSSRRPHIFVQQESRVAETGLYTLPRKPRASQLSFHTVVFEKGSGRKSLGFSIVGGKDSPKGAMGIFVKTIFPYGQAAKTNQLKEGDEIFMINGQPLQGLSHADAIAAFKRIKQGSVVLRVGRRATTKKHNLVFKSCSNLDSM</sequence>
<dbReference type="InterPro" id="IPR036034">
    <property type="entry name" value="PDZ_sf"/>
</dbReference>
<dbReference type="Proteomes" id="UP000694941">
    <property type="component" value="Unplaced"/>
</dbReference>
<evidence type="ECO:0000313" key="3">
    <source>
        <dbReference type="Proteomes" id="UP000694941"/>
    </source>
</evidence>
<evidence type="ECO:0000313" key="4">
    <source>
        <dbReference type="RefSeq" id="XP_022244593.1"/>
    </source>
</evidence>
<protein>
    <submittedName>
        <fullName evidence="4">Uncharacterized protein LOC111086354</fullName>
    </submittedName>
</protein>
<dbReference type="SUPFAM" id="SSF50156">
    <property type="entry name" value="PDZ domain-like"/>
    <property type="match status" value="2"/>
</dbReference>
<feature type="domain" description="PDZ" evidence="2">
    <location>
        <begin position="357"/>
        <end position="443"/>
    </location>
</feature>
<dbReference type="InterPro" id="IPR001478">
    <property type="entry name" value="PDZ"/>
</dbReference>
<gene>
    <name evidence="4" type="primary">LOC111086354</name>
</gene>
<dbReference type="Gene3D" id="2.30.42.10">
    <property type="match status" value="2"/>
</dbReference>
<dbReference type="CDD" id="cd06759">
    <property type="entry name" value="PDZ3_PDZD2-PDZ1_hPro-IL-16-like"/>
    <property type="match status" value="1"/>
</dbReference>
<dbReference type="GeneID" id="111086354"/>
<dbReference type="SMART" id="SM00228">
    <property type="entry name" value="PDZ"/>
    <property type="match status" value="2"/>
</dbReference>
<organism evidence="3 4">
    <name type="scientific">Limulus polyphemus</name>
    <name type="common">Atlantic horseshoe crab</name>
    <dbReference type="NCBI Taxonomy" id="6850"/>
    <lineage>
        <taxon>Eukaryota</taxon>
        <taxon>Metazoa</taxon>
        <taxon>Ecdysozoa</taxon>
        <taxon>Arthropoda</taxon>
        <taxon>Chelicerata</taxon>
        <taxon>Merostomata</taxon>
        <taxon>Xiphosura</taxon>
        <taxon>Limulidae</taxon>
        <taxon>Limulus</taxon>
    </lineage>
</organism>
<dbReference type="PANTHER" id="PTHR11324:SF16">
    <property type="entry name" value="PDZ DOMAIN-CONTAINING PROTEIN 2"/>
    <property type="match status" value="1"/>
</dbReference>
<dbReference type="PROSITE" id="PS50106">
    <property type="entry name" value="PDZ"/>
    <property type="match status" value="2"/>
</dbReference>
<evidence type="ECO:0000256" key="1">
    <source>
        <dbReference type="SAM" id="MobiDB-lite"/>
    </source>
</evidence>
<reference evidence="4" key="1">
    <citation type="submission" date="2025-08" db="UniProtKB">
        <authorList>
            <consortium name="RefSeq"/>
        </authorList>
    </citation>
    <scope>IDENTIFICATION</scope>
    <source>
        <tissue evidence="4">Muscle</tissue>
    </source>
</reference>
<dbReference type="CDD" id="cd00136">
    <property type="entry name" value="PDZ_canonical"/>
    <property type="match status" value="1"/>
</dbReference>
<evidence type="ECO:0000259" key="2">
    <source>
        <dbReference type="PROSITE" id="PS50106"/>
    </source>
</evidence>
<accession>A0ABM1SLT7</accession>